<reference evidence="1" key="1">
    <citation type="submission" date="2023-06" db="EMBL/GenBank/DDBJ databases">
        <authorList>
            <consortium name="Lawrence Berkeley National Laboratory"/>
            <person name="Ahrendt S."/>
            <person name="Sahu N."/>
            <person name="Indic B."/>
            <person name="Wong-Bajracharya J."/>
            <person name="Merenyi Z."/>
            <person name="Ke H.-M."/>
            <person name="Monk M."/>
            <person name="Kocsube S."/>
            <person name="Drula E."/>
            <person name="Lipzen A."/>
            <person name="Balint B."/>
            <person name="Henrissat B."/>
            <person name="Andreopoulos B."/>
            <person name="Martin F.M."/>
            <person name="Harder C.B."/>
            <person name="Rigling D."/>
            <person name="Ford K.L."/>
            <person name="Foster G.D."/>
            <person name="Pangilinan J."/>
            <person name="Papanicolaou A."/>
            <person name="Barry K."/>
            <person name="LaButti K."/>
            <person name="Viragh M."/>
            <person name="Koriabine M."/>
            <person name="Yan M."/>
            <person name="Riley R."/>
            <person name="Champramary S."/>
            <person name="Plett K.L."/>
            <person name="Tsai I.J."/>
            <person name="Slot J."/>
            <person name="Sipos G."/>
            <person name="Plett J."/>
            <person name="Nagy L.G."/>
            <person name="Grigoriev I.V."/>
        </authorList>
    </citation>
    <scope>NUCLEOTIDE SEQUENCE</scope>
    <source>
        <strain evidence="1">CCBAS 213</strain>
    </source>
</reference>
<dbReference type="RefSeq" id="XP_060330296.1">
    <property type="nucleotide sequence ID" value="XM_060473286.1"/>
</dbReference>
<evidence type="ECO:0000313" key="2">
    <source>
        <dbReference type="Proteomes" id="UP001175211"/>
    </source>
</evidence>
<dbReference type="AlphaFoldDB" id="A0AA39KDX8"/>
<accession>A0AA39KDX8</accession>
<name>A0AA39KDX8_ARMTA</name>
<dbReference type="GeneID" id="85356834"/>
<dbReference type="EMBL" id="JAUEPS010000019">
    <property type="protein sequence ID" value="KAK0458004.1"/>
    <property type="molecule type" value="Genomic_DNA"/>
</dbReference>
<protein>
    <submittedName>
        <fullName evidence="1">Uncharacterized protein</fullName>
    </submittedName>
</protein>
<dbReference type="Proteomes" id="UP001175211">
    <property type="component" value="Unassembled WGS sequence"/>
</dbReference>
<organism evidence="1 2">
    <name type="scientific">Armillaria tabescens</name>
    <name type="common">Ringless honey mushroom</name>
    <name type="synonym">Agaricus tabescens</name>
    <dbReference type="NCBI Taxonomy" id="1929756"/>
    <lineage>
        <taxon>Eukaryota</taxon>
        <taxon>Fungi</taxon>
        <taxon>Dikarya</taxon>
        <taxon>Basidiomycota</taxon>
        <taxon>Agaricomycotina</taxon>
        <taxon>Agaricomycetes</taxon>
        <taxon>Agaricomycetidae</taxon>
        <taxon>Agaricales</taxon>
        <taxon>Marasmiineae</taxon>
        <taxon>Physalacriaceae</taxon>
        <taxon>Desarmillaria</taxon>
    </lineage>
</organism>
<sequence length="83" mass="9631">YVLFIFYTNAFVSGLFSIATTSSSTPRLSPHVRQHIWPLHAPLLEVGNTAHQPRDPSHIPHMHIDLNRHWGCNPWTWGTWYIT</sequence>
<gene>
    <name evidence="1" type="ORF">EV420DRAFT_1545880</name>
</gene>
<comment type="caution">
    <text evidence="1">The sequence shown here is derived from an EMBL/GenBank/DDBJ whole genome shotgun (WGS) entry which is preliminary data.</text>
</comment>
<keyword evidence="2" id="KW-1185">Reference proteome</keyword>
<proteinExistence type="predicted"/>
<evidence type="ECO:0000313" key="1">
    <source>
        <dbReference type="EMBL" id="KAK0458004.1"/>
    </source>
</evidence>
<feature type="non-terminal residue" evidence="1">
    <location>
        <position position="83"/>
    </location>
</feature>